<reference evidence="3 5" key="2">
    <citation type="submission" date="2016-10" db="EMBL/GenBank/DDBJ databases">
        <authorList>
            <person name="Varghese N."/>
            <person name="Submissions S."/>
        </authorList>
    </citation>
    <scope>NUCLEOTIDE SEQUENCE [LARGE SCALE GENOMIC DNA]</scope>
    <source>
        <strain evidence="3 5">CBMB27</strain>
    </source>
</reference>
<feature type="signal peptide" evidence="1">
    <location>
        <begin position="1"/>
        <end position="23"/>
    </location>
</feature>
<dbReference type="EMBL" id="FOPK01000055">
    <property type="protein sequence ID" value="SFH75174.1"/>
    <property type="molecule type" value="Genomic_DNA"/>
</dbReference>
<dbReference type="KEGG" id="mphy:MCBMB27_02459"/>
<accession>A0AAE8L9U9</accession>
<proteinExistence type="predicted"/>
<feature type="chain" id="PRO_5042297726" evidence="1">
    <location>
        <begin position="24"/>
        <end position="141"/>
    </location>
</feature>
<reference evidence="2 4" key="1">
    <citation type="submission" date="2016-04" db="EMBL/GenBank/DDBJ databases">
        <title>Complete genome sequencing and analysis of CBMB27, Methylobacterium phyllosphaerae isolated from leaf tissues of rice (Oryza sativa L.).</title>
        <authorList>
            <person name="Lee Y."/>
            <person name="Hwangbo K."/>
            <person name="Chung H."/>
            <person name="Yoo J."/>
            <person name="Kim K.Y."/>
            <person name="Sa T.M."/>
            <person name="Um Y."/>
            <person name="Madhaiyan M."/>
        </authorList>
    </citation>
    <scope>NUCLEOTIDE SEQUENCE [LARGE SCALE GENOMIC DNA]</scope>
    <source>
        <strain evidence="2 4">CBMB27</strain>
    </source>
</reference>
<keyword evidence="1" id="KW-0732">Signal</keyword>
<evidence type="ECO:0000313" key="3">
    <source>
        <dbReference type="EMBL" id="SFH75174.1"/>
    </source>
</evidence>
<dbReference type="EMBL" id="CP015367">
    <property type="protein sequence ID" value="APT31750.1"/>
    <property type="molecule type" value="Genomic_DNA"/>
</dbReference>
<dbReference type="AlphaFoldDB" id="A0AAE8L9U9"/>
<evidence type="ECO:0000313" key="5">
    <source>
        <dbReference type="Proteomes" id="UP000199140"/>
    </source>
</evidence>
<sequence>MKRLAITLTALSSLVLFAPSSEARPYGHGPGLNHGHHHLGHGAWRGRRHGLHHHRLHRHHIHRFRPHHRRYRGYRGVTFRPSAYGYRPHAYGYGGPRGYRGPGFATGLGLAAAGAGPNLYRPVYSRPYGYRYAPAGYGCGF</sequence>
<name>A0AAE8L9U9_9HYPH</name>
<dbReference type="Proteomes" id="UP000199140">
    <property type="component" value="Unassembled WGS sequence"/>
</dbReference>
<evidence type="ECO:0000313" key="2">
    <source>
        <dbReference type="EMBL" id="APT31750.1"/>
    </source>
</evidence>
<protein>
    <submittedName>
        <fullName evidence="3">Uncharacterized protein</fullName>
    </submittedName>
</protein>
<evidence type="ECO:0000256" key="1">
    <source>
        <dbReference type="SAM" id="SignalP"/>
    </source>
</evidence>
<keyword evidence="4" id="KW-1185">Reference proteome</keyword>
<dbReference type="RefSeq" id="WP_075380489.1">
    <property type="nucleotide sequence ID" value="NZ_CP015367.1"/>
</dbReference>
<dbReference type="Proteomes" id="UP000185487">
    <property type="component" value="Chromosome"/>
</dbReference>
<gene>
    <name evidence="2" type="ORF">MCBMB27_02459</name>
    <name evidence="3" type="ORF">SAMN05192567_15511</name>
</gene>
<evidence type="ECO:0000313" key="4">
    <source>
        <dbReference type="Proteomes" id="UP000185487"/>
    </source>
</evidence>
<organism evidence="3 5">
    <name type="scientific">Methylobacterium phyllosphaerae</name>
    <dbReference type="NCBI Taxonomy" id="418223"/>
    <lineage>
        <taxon>Bacteria</taxon>
        <taxon>Pseudomonadati</taxon>
        <taxon>Pseudomonadota</taxon>
        <taxon>Alphaproteobacteria</taxon>
        <taxon>Hyphomicrobiales</taxon>
        <taxon>Methylobacteriaceae</taxon>
        <taxon>Methylobacterium</taxon>
    </lineage>
</organism>